<proteinExistence type="predicted"/>
<reference evidence="2 3" key="1">
    <citation type="submission" date="2020-04" db="EMBL/GenBank/DDBJ databases">
        <title>Perkinsus olseni comparative genomics.</title>
        <authorList>
            <person name="Bogema D.R."/>
        </authorList>
    </citation>
    <scope>NUCLEOTIDE SEQUENCE [LARGE SCALE GENOMIC DNA]</scope>
    <source>
        <strain evidence="2 3">ATCC PRA-207</strain>
    </source>
</reference>
<evidence type="ECO:0000313" key="3">
    <source>
        <dbReference type="Proteomes" id="UP000553632"/>
    </source>
</evidence>
<accession>A0A7J6SQG6</accession>
<gene>
    <name evidence="2" type="ORF">FOZ63_026006</name>
</gene>
<dbReference type="Proteomes" id="UP000553632">
    <property type="component" value="Unassembled WGS sequence"/>
</dbReference>
<feature type="region of interest" description="Disordered" evidence="1">
    <location>
        <begin position="119"/>
        <end position="160"/>
    </location>
</feature>
<dbReference type="AlphaFoldDB" id="A0A7J6SQG6"/>
<sequence length="160" mass="16940">MRYRRREVTEGGLASKLVDESAFGQASSPSPEQSSDEEMLGQEGASSPPPASSENGEVVLGLIGEGGGRVTNNDVFLPVGLGDLAWGLWPSQAFNAALKGRRRVKGRTYCGALSDEFERGGVNRASKIPPRKASSWRPSGGGEPSDGISAHLQRPAHHSR</sequence>
<protein>
    <submittedName>
        <fullName evidence="2">Uncharacterized protein</fullName>
    </submittedName>
</protein>
<evidence type="ECO:0000256" key="1">
    <source>
        <dbReference type="SAM" id="MobiDB-lite"/>
    </source>
</evidence>
<keyword evidence="3" id="KW-1185">Reference proteome</keyword>
<name>A0A7J6SQG6_PEROL</name>
<comment type="caution">
    <text evidence="2">The sequence shown here is derived from an EMBL/GenBank/DDBJ whole genome shotgun (WGS) entry which is preliminary data.</text>
</comment>
<evidence type="ECO:0000313" key="2">
    <source>
        <dbReference type="EMBL" id="KAF4735194.1"/>
    </source>
</evidence>
<dbReference type="EMBL" id="JABANO010016442">
    <property type="protein sequence ID" value="KAF4735194.1"/>
    <property type="molecule type" value="Genomic_DNA"/>
</dbReference>
<feature type="region of interest" description="Disordered" evidence="1">
    <location>
        <begin position="1"/>
        <end position="57"/>
    </location>
</feature>
<organism evidence="2 3">
    <name type="scientific">Perkinsus olseni</name>
    <name type="common">Perkinsus atlanticus</name>
    <dbReference type="NCBI Taxonomy" id="32597"/>
    <lineage>
        <taxon>Eukaryota</taxon>
        <taxon>Sar</taxon>
        <taxon>Alveolata</taxon>
        <taxon>Perkinsozoa</taxon>
        <taxon>Perkinsea</taxon>
        <taxon>Perkinsida</taxon>
        <taxon>Perkinsidae</taxon>
        <taxon>Perkinsus</taxon>
    </lineage>
</organism>